<dbReference type="HOGENOM" id="CLU_018552_9_2_1"/>
<name>A0A067P261_9AGAM</name>
<evidence type="ECO:0000256" key="1">
    <source>
        <dbReference type="ARBA" id="ARBA00001968"/>
    </source>
</evidence>
<dbReference type="STRING" id="933084.A0A067P261"/>
<evidence type="ECO:0000313" key="4">
    <source>
        <dbReference type="EMBL" id="KDQ49003.1"/>
    </source>
</evidence>
<evidence type="ECO:0000256" key="2">
    <source>
        <dbReference type="ARBA" id="ARBA00022723"/>
    </source>
</evidence>
<dbReference type="EMBL" id="KL197863">
    <property type="protein sequence ID" value="KDQ49003.1"/>
    <property type="molecule type" value="Genomic_DNA"/>
</dbReference>
<proteinExistence type="predicted"/>
<dbReference type="InterPro" id="IPR027806">
    <property type="entry name" value="HARBI1_dom"/>
</dbReference>
<dbReference type="Proteomes" id="UP000027265">
    <property type="component" value="Unassembled WGS sequence"/>
</dbReference>
<dbReference type="OrthoDB" id="2649667at2759"/>
<organism evidence="4 5">
    <name type="scientific">Jaapia argillacea MUCL 33604</name>
    <dbReference type="NCBI Taxonomy" id="933084"/>
    <lineage>
        <taxon>Eukaryota</taxon>
        <taxon>Fungi</taxon>
        <taxon>Dikarya</taxon>
        <taxon>Basidiomycota</taxon>
        <taxon>Agaricomycotina</taxon>
        <taxon>Agaricomycetes</taxon>
        <taxon>Agaricomycetidae</taxon>
        <taxon>Jaapiales</taxon>
        <taxon>Jaapiaceae</taxon>
        <taxon>Jaapia</taxon>
    </lineage>
</organism>
<dbReference type="GO" id="GO:0046872">
    <property type="term" value="F:metal ion binding"/>
    <property type="evidence" value="ECO:0007669"/>
    <property type="project" value="UniProtKB-KW"/>
</dbReference>
<protein>
    <recommendedName>
        <fullName evidence="3">DDE Tnp4 domain-containing protein</fullName>
    </recommendedName>
</protein>
<comment type="cofactor">
    <cofactor evidence="1">
        <name>a divalent metal cation</name>
        <dbReference type="ChEBI" id="CHEBI:60240"/>
    </cofactor>
</comment>
<feature type="non-terminal residue" evidence="4">
    <location>
        <position position="1"/>
    </location>
</feature>
<reference evidence="5" key="1">
    <citation type="journal article" date="2014" name="Proc. Natl. Acad. Sci. U.S.A.">
        <title>Extensive sampling of basidiomycete genomes demonstrates inadequacy of the white-rot/brown-rot paradigm for wood decay fungi.</title>
        <authorList>
            <person name="Riley R."/>
            <person name="Salamov A.A."/>
            <person name="Brown D.W."/>
            <person name="Nagy L.G."/>
            <person name="Floudas D."/>
            <person name="Held B.W."/>
            <person name="Levasseur A."/>
            <person name="Lombard V."/>
            <person name="Morin E."/>
            <person name="Otillar R."/>
            <person name="Lindquist E.A."/>
            <person name="Sun H."/>
            <person name="LaButti K.M."/>
            <person name="Schmutz J."/>
            <person name="Jabbour D."/>
            <person name="Luo H."/>
            <person name="Baker S.E."/>
            <person name="Pisabarro A.G."/>
            <person name="Walton J.D."/>
            <person name="Blanchette R.A."/>
            <person name="Henrissat B."/>
            <person name="Martin F."/>
            <person name="Cullen D."/>
            <person name="Hibbett D.S."/>
            <person name="Grigoriev I.V."/>
        </authorList>
    </citation>
    <scope>NUCLEOTIDE SEQUENCE [LARGE SCALE GENOMIC DNA]</scope>
    <source>
        <strain evidence="5">MUCL 33604</strain>
    </source>
</reference>
<evidence type="ECO:0000259" key="3">
    <source>
        <dbReference type="Pfam" id="PF13359"/>
    </source>
</evidence>
<keyword evidence="5" id="KW-1185">Reference proteome</keyword>
<sequence length="97" mass="11377">KEHRQLFAPGEWIWADSAYPIEAWCVTPFKKPAANIPENKQFNYWVSRVRVKSEHAVGYLKGRFSSLKGLRQQIKDETDHLRAVEWVRTCIVIHSLI</sequence>
<dbReference type="AlphaFoldDB" id="A0A067P261"/>
<dbReference type="InParanoid" id="A0A067P261"/>
<dbReference type="Pfam" id="PF13359">
    <property type="entry name" value="DDE_Tnp_4"/>
    <property type="match status" value="1"/>
</dbReference>
<keyword evidence="2" id="KW-0479">Metal-binding</keyword>
<accession>A0A067P261</accession>
<feature type="non-terminal residue" evidence="4">
    <location>
        <position position="97"/>
    </location>
</feature>
<gene>
    <name evidence="4" type="ORF">JAAARDRAFT_102470</name>
</gene>
<feature type="domain" description="DDE Tnp4" evidence="3">
    <location>
        <begin position="7"/>
        <end position="94"/>
    </location>
</feature>
<evidence type="ECO:0000313" key="5">
    <source>
        <dbReference type="Proteomes" id="UP000027265"/>
    </source>
</evidence>